<protein>
    <recommendedName>
        <fullName evidence="3">1-phosphatidylinositol phosphodiesterase</fullName>
        <ecNumber evidence="2">4.6.1.13</ecNumber>
    </recommendedName>
    <alternativeName>
        <fullName evidence="4">Phosphatidylinositol diacylglycerol-lyase</fullName>
    </alternativeName>
    <alternativeName>
        <fullName evidence="5">Phosphatidylinositol-specific phospholipase C</fullName>
    </alternativeName>
</protein>
<proteinExistence type="predicted"/>
<feature type="domain" description="Phosphatidylinositol-specific phospholipase C X" evidence="7">
    <location>
        <begin position="43"/>
        <end position="181"/>
    </location>
</feature>
<feature type="chain" id="PRO_5039326340" description="1-phosphatidylinositol phosphodiesterase" evidence="6">
    <location>
        <begin position="18"/>
        <end position="464"/>
    </location>
</feature>
<evidence type="ECO:0000256" key="3">
    <source>
        <dbReference type="ARBA" id="ARBA00019758"/>
    </source>
</evidence>
<dbReference type="GO" id="GO:0006629">
    <property type="term" value="P:lipid metabolic process"/>
    <property type="evidence" value="ECO:0007669"/>
    <property type="project" value="InterPro"/>
</dbReference>
<dbReference type="InterPro" id="IPR000909">
    <property type="entry name" value="PLipase_C_PInositol-sp_X_dom"/>
</dbReference>
<organism evidence="9 10">
    <name type="scientific">Actinospica durhamensis</name>
    <dbReference type="NCBI Taxonomy" id="1508375"/>
    <lineage>
        <taxon>Bacteria</taxon>
        <taxon>Bacillati</taxon>
        <taxon>Actinomycetota</taxon>
        <taxon>Actinomycetes</taxon>
        <taxon>Catenulisporales</taxon>
        <taxon>Actinospicaceae</taxon>
        <taxon>Actinospica</taxon>
    </lineage>
</organism>
<dbReference type="InterPro" id="IPR035992">
    <property type="entry name" value="Ricin_B-like_lectins"/>
</dbReference>
<dbReference type="PANTHER" id="PTHR13593">
    <property type="match status" value="1"/>
</dbReference>
<sequence length="464" mass="50095">MAALTGASLGAVAPALADATPAYSHDSSIGLSKSDWMSWLPATTPLSQLTLPGTHDSGAYVFGGDVAETQSMNLETQLSSGIRAWDIRLKVVDGDRLEVYHGVAPQGLDFQNDVLRTADAFLDAHRTETLLMRIKNEGSGSSLVFANLVRHFLDQDTRIYRGTSDNPSLGEIRGKIVILQNFISTVRVGLPWYRAGVSIQDDHHLTTNWDLATKWWAIDAQLKAADSGPADTAYVNFLSASGGSFPYFVASGHSSPGTNAPNLLTGWTRGAIDTCGLSVRCIPQYPSVNCFAGLCSVAFVGTNVLTMREIDSQPDTHHRYGIVYADFPGSGLIQDIIAANGTGMIVGVGSGRCIDYSYPLRHLQLWDCHDGVNQRWKWTTTADLKLFGSDCMSTESASPVRGSTLVIQPCNGRLSQKWVFTNKNTIVSISSGLCVDADQAATGNGTRLQAWPCNGGSNQEWLRR</sequence>
<dbReference type="InterPro" id="IPR051057">
    <property type="entry name" value="PI-PLC_domain"/>
</dbReference>
<gene>
    <name evidence="9" type="ORF">KDL01_20970</name>
</gene>
<dbReference type="InterPro" id="IPR017946">
    <property type="entry name" value="PLC-like_Pdiesterase_TIM-brl"/>
</dbReference>
<dbReference type="PANTHER" id="PTHR13593:SF113">
    <property type="entry name" value="SI:DKEY-266F7.9"/>
    <property type="match status" value="1"/>
</dbReference>
<keyword evidence="10" id="KW-1185">Reference proteome</keyword>
<evidence type="ECO:0000256" key="5">
    <source>
        <dbReference type="ARBA" id="ARBA00030782"/>
    </source>
</evidence>
<dbReference type="InterPro" id="IPR000772">
    <property type="entry name" value="Ricin_B_lectin"/>
</dbReference>
<evidence type="ECO:0000259" key="8">
    <source>
        <dbReference type="SMART" id="SM00458"/>
    </source>
</evidence>
<dbReference type="Pfam" id="PF00388">
    <property type="entry name" value="PI-PLC-X"/>
    <property type="match status" value="1"/>
</dbReference>
<comment type="catalytic activity">
    <reaction evidence="1">
        <text>a 1,2-diacyl-sn-glycero-3-phospho-(1D-myo-inositol) = 1D-myo-inositol 1,2-cyclic phosphate + a 1,2-diacyl-sn-glycerol</text>
        <dbReference type="Rhea" id="RHEA:17093"/>
        <dbReference type="ChEBI" id="CHEBI:17815"/>
        <dbReference type="ChEBI" id="CHEBI:57880"/>
        <dbReference type="ChEBI" id="CHEBI:58484"/>
        <dbReference type="EC" id="4.6.1.13"/>
    </reaction>
</comment>
<evidence type="ECO:0000313" key="10">
    <source>
        <dbReference type="Proteomes" id="UP000675781"/>
    </source>
</evidence>
<dbReference type="EC" id="4.6.1.13" evidence="2"/>
<dbReference type="SUPFAM" id="SSF50370">
    <property type="entry name" value="Ricin B-like lectins"/>
    <property type="match status" value="1"/>
</dbReference>
<dbReference type="GO" id="GO:0008081">
    <property type="term" value="F:phosphoric diester hydrolase activity"/>
    <property type="evidence" value="ECO:0007669"/>
    <property type="project" value="InterPro"/>
</dbReference>
<dbReference type="PROSITE" id="PS50231">
    <property type="entry name" value="RICIN_B_LECTIN"/>
    <property type="match status" value="1"/>
</dbReference>
<keyword evidence="6" id="KW-0732">Signal</keyword>
<dbReference type="AlphaFoldDB" id="A0A941ESP2"/>
<dbReference type="RefSeq" id="WP_212530250.1">
    <property type="nucleotide sequence ID" value="NZ_JAGSOG010000108.1"/>
</dbReference>
<feature type="signal peptide" evidence="6">
    <location>
        <begin position="1"/>
        <end position="17"/>
    </location>
</feature>
<dbReference type="PROSITE" id="PS50007">
    <property type="entry name" value="PIPLC_X_DOMAIN"/>
    <property type="match status" value="1"/>
</dbReference>
<dbReference type="SUPFAM" id="SSF51695">
    <property type="entry name" value="PLC-like phosphodiesterases"/>
    <property type="match status" value="1"/>
</dbReference>
<dbReference type="Proteomes" id="UP000675781">
    <property type="component" value="Unassembled WGS sequence"/>
</dbReference>
<evidence type="ECO:0000256" key="1">
    <source>
        <dbReference type="ARBA" id="ARBA00001316"/>
    </source>
</evidence>
<reference evidence="9" key="1">
    <citation type="submission" date="2021-04" db="EMBL/GenBank/DDBJ databases">
        <title>Genome based classification of Actinospica acidithermotolerans sp. nov., an actinobacterium isolated from an Indonesian hot spring.</title>
        <authorList>
            <person name="Kusuma A.B."/>
            <person name="Putra K.E."/>
            <person name="Nafisah S."/>
            <person name="Loh J."/>
            <person name="Nouioui I."/>
            <person name="Goodfellow M."/>
        </authorList>
    </citation>
    <scope>NUCLEOTIDE SEQUENCE</scope>
    <source>
        <strain evidence="9">CSCA 57</strain>
    </source>
</reference>
<evidence type="ECO:0000256" key="4">
    <source>
        <dbReference type="ARBA" id="ARBA00030474"/>
    </source>
</evidence>
<dbReference type="SMART" id="SM00148">
    <property type="entry name" value="PLCXc"/>
    <property type="match status" value="1"/>
</dbReference>
<evidence type="ECO:0000256" key="6">
    <source>
        <dbReference type="SAM" id="SignalP"/>
    </source>
</evidence>
<dbReference type="SMART" id="SM00458">
    <property type="entry name" value="RICIN"/>
    <property type="match status" value="1"/>
</dbReference>
<evidence type="ECO:0000313" key="9">
    <source>
        <dbReference type="EMBL" id="MBR7835758.1"/>
    </source>
</evidence>
<dbReference type="Gene3D" id="2.80.10.50">
    <property type="match status" value="1"/>
</dbReference>
<dbReference type="EMBL" id="JAGSOG010000108">
    <property type="protein sequence ID" value="MBR7835758.1"/>
    <property type="molecule type" value="Genomic_DNA"/>
</dbReference>
<dbReference type="CDD" id="cd23418">
    <property type="entry name" value="beta-trefoil_Ricin_XLN-like"/>
    <property type="match status" value="1"/>
</dbReference>
<dbReference type="GO" id="GO:0004436">
    <property type="term" value="F:phosphatidylinositol diacylglycerol-lyase activity"/>
    <property type="evidence" value="ECO:0007669"/>
    <property type="project" value="UniProtKB-EC"/>
</dbReference>
<comment type="caution">
    <text evidence="9">The sequence shown here is derived from an EMBL/GenBank/DDBJ whole genome shotgun (WGS) entry which is preliminary data.</text>
</comment>
<evidence type="ECO:0000256" key="2">
    <source>
        <dbReference type="ARBA" id="ARBA00012581"/>
    </source>
</evidence>
<dbReference type="Pfam" id="PF00652">
    <property type="entry name" value="Ricin_B_lectin"/>
    <property type="match status" value="1"/>
</dbReference>
<dbReference type="CDD" id="cd08586">
    <property type="entry name" value="PI-PLCc_BcPLC_like"/>
    <property type="match status" value="1"/>
</dbReference>
<dbReference type="Gene3D" id="3.20.20.190">
    <property type="entry name" value="Phosphatidylinositol (PI) phosphodiesterase"/>
    <property type="match status" value="1"/>
</dbReference>
<feature type="domain" description="Ricin B lectin" evidence="8">
    <location>
        <begin position="340"/>
        <end position="464"/>
    </location>
</feature>
<name>A0A941ESP2_9ACTN</name>
<evidence type="ECO:0000259" key="7">
    <source>
        <dbReference type="SMART" id="SM00148"/>
    </source>
</evidence>
<accession>A0A941ESP2</accession>